<dbReference type="OMA" id="AICECND"/>
<gene>
    <name evidence="2" type="ORF">VCUG_00372</name>
</gene>
<dbReference type="GO" id="GO:0005092">
    <property type="term" value="F:GDP-dissociation inhibitor activity"/>
    <property type="evidence" value="ECO:0007669"/>
    <property type="project" value="InterPro"/>
</dbReference>
<dbReference type="EMBL" id="GL877407">
    <property type="protein sequence ID" value="ELA48134.1"/>
    <property type="molecule type" value="Genomic_DNA"/>
</dbReference>
<evidence type="ECO:0000313" key="2">
    <source>
        <dbReference type="EMBL" id="ELA48134.1"/>
    </source>
</evidence>
<dbReference type="RefSeq" id="XP_008073391.1">
    <property type="nucleotide sequence ID" value="XM_008075200.1"/>
</dbReference>
<dbReference type="HOGENOM" id="CLU_765103_0_0_1"/>
<evidence type="ECO:0000313" key="3">
    <source>
        <dbReference type="Proteomes" id="UP000011081"/>
    </source>
</evidence>
<dbReference type="InParanoid" id="L2GWX1"/>
<dbReference type="STRING" id="948595.L2GWX1"/>
<evidence type="ECO:0000256" key="1">
    <source>
        <dbReference type="ARBA" id="ARBA00005593"/>
    </source>
</evidence>
<dbReference type="InterPro" id="IPR036188">
    <property type="entry name" value="FAD/NAD-bd_sf"/>
</dbReference>
<evidence type="ECO:0008006" key="4">
    <source>
        <dbReference type="Google" id="ProtNLM"/>
    </source>
</evidence>
<dbReference type="GeneID" id="19878259"/>
<dbReference type="Pfam" id="PF00996">
    <property type="entry name" value="GDI"/>
    <property type="match status" value="1"/>
</dbReference>
<accession>L2GWX1</accession>
<reference evidence="3" key="1">
    <citation type="submission" date="2011-03" db="EMBL/GenBank/DDBJ databases">
        <title>The genome sequence of Vavraia culicis strain floridensis.</title>
        <authorList>
            <consortium name="The Broad Institute Genome Sequencing Platform"/>
            <person name="Cuomo C."/>
            <person name="Becnel J."/>
            <person name="Sanscrainte N."/>
            <person name="Young S.K."/>
            <person name="Zeng Q."/>
            <person name="Gargeya S."/>
            <person name="Fitzgerald M."/>
            <person name="Haas B."/>
            <person name="Abouelleil A."/>
            <person name="Alvarado L."/>
            <person name="Arachchi H.M."/>
            <person name="Berlin A."/>
            <person name="Chapman S.B."/>
            <person name="Gearin G."/>
            <person name="Goldberg J."/>
            <person name="Griggs A."/>
            <person name="Gujja S."/>
            <person name="Hansen M."/>
            <person name="Heiman D."/>
            <person name="Howarth C."/>
            <person name="Larimer J."/>
            <person name="Lui A."/>
            <person name="MacDonald P.J.P."/>
            <person name="McCowen C."/>
            <person name="Montmayeur A."/>
            <person name="Murphy C."/>
            <person name="Neiman D."/>
            <person name="Pearson M."/>
            <person name="Priest M."/>
            <person name="Roberts A."/>
            <person name="Saif S."/>
            <person name="Shea T."/>
            <person name="Sisk P."/>
            <person name="Stolte C."/>
            <person name="Sykes S."/>
            <person name="Wortman J."/>
            <person name="Nusbaum C."/>
            <person name="Birren B."/>
        </authorList>
    </citation>
    <scope>NUCLEOTIDE SEQUENCE [LARGE SCALE GENOMIC DNA]</scope>
    <source>
        <strain evidence="3">floridensis</strain>
    </source>
</reference>
<dbReference type="GO" id="GO:0005737">
    <property type="term" value="C:cytoplasm"/>
    <property type="evidence" value="ECO:0007669"/>
    <property type="project" value="TreeGrafter"/>
</dbReference>
<organism evidence="2 3">
    <name type="scientific">Vavraia culicis (isolate floridensis)</name>
    <name type="common">Microsporidian parasite</name>
    <dbReference type="NCBI Taxonomy" id="948595"/>
    <lineage>
        <taxon>Eukaryota</taxon>
        <taxon>Fungi</taxon>
        <taxon>Fungi incertae sedis</taxon>
        <taxon>Microsporidia</taxon>
        <taxon>Pleistophoridae</taxon>
        <taxon>Vavraia</taxon>
    </lineage>
</organism>
<dbReference type="InterPro" id="IPR018203">
    <property type="entry name" value="GDP_dissociation_inhibitor"/>
</dbReference>
<dbReference type="GO" id="GO:0016192">
    <property type="term" value="P:vesicle-mediated transport"/>
    <property type="evidence" value="ECO:0007669"/>
    <property type="project" value="TreeGrafter"/>
</dbReference>
<dbReference type="PANTHER" id="PTHR11787">
    <property type="entry name" value="RAB GDP-DISSOCIATION INHIBITOR"/>
    <property type="match status" value="1"/>
</dbReference>
<protein>
    <recommendedName>
        <fullName evidence="4">Rab GDP dissociation inhibitor</fullName>
    </recommendedName>
</protein>
<name>L2GWX1_VAVCU</name>
<proteinExistence type="inferred from homology"/>
<dbReference type="SUPFAM" id="SSF51905">
    <property type="entry name" value="FAD/NAD(P)-binding domain"/>
    <property type="match status" value="1"/>
</dbReference>
<dbReference type="VEuPathDB" id="MicrosporidiaDB:VCUG_00372"/>
<dbReference type="AlphaFoldDB" id="L2GWX1"/>
<keyword evidence="3" id="KW-1185">Reference proteome</keyword>
<sequence length="335" mass="38960">MDFEHGYEGTSIRTLIKLFEIDQKEVIVFDNSEFYGTTSSPSDLATSKYVKNIKINKMSEPKCLVETTPQLFRTNGCLISRLEELDLLLNIDFVEIYDHLYIDEDLTVYKVPYFDYEIVKSKWLSAQEKNAYFYFVHSCLKYEEFRAAMSDESLRIFNNSLSIQTYENCVPNYLSSFGNPPFSYPIYGLREISDQLSRMLSFRNVSFYVNKDVKCTQMSNHYEISGIHGSATFKKRKNGTNIGAVHKLFYFRVLLLKQPFILPLFFGVITINKKVVNVIAVDCSVKVCPPDTFLVYFYSDHELPAQLLPHLKIEDENVLNDACFNNRDEFSWSFS</sequence>
<dbReference type="OrthoDB" id="2195620at2759"/>
<dbReference type="Proteomes" id="UP000011081">
    <property type="component" value="Unassembled WGS sequence"/>
</dbReference>
<dbReference type="GO" id="GO:0007264">
    <property type="term" value="P:small GTPase-mediated signal transduction"/>
    <property type="evidence" value="ECO:0007669"/>
    <property type="project" value="InterPro"/>
</dbReference>
<comment type="similarity">
    <text evidence="1">Belongs to the Rab GDI family.</text>
</comment>